<comment type="caution">
    <text evidence="1">The sequence shown here is derived from an EMBL/GenBank/DDBJ whole genome shotgun (WGS) entry which is preliminary data.</text>
</comment>
<protein>
    <submittedName>
        <fullName evidence="1">Uncharacterized protein</fullName>
    </submittedName>
</protein>
<reference evidence="1" key="1">
    <citation type="journal article" date="2021" name="New Phytol.">
        <title>Evolutionary innovations through gain and loss of genes in the ectomycorrhizal Boletales.</title>
        <authorList>
            <person name="Wu G."/>
            <person name="Miyauchi S."/>
            <person name="Morin E."/>
            <person name="Kuo A."/>
            <person name="Drula E."/>
            <person name="Varga T."/>
            <person name="Kohler A."/>
            <person name="Feng B."/>
            <person name="Cao Y."/>
            <person name="Lipzen A."/>
            <person name="Daum C."/>
            <person name="Hundley H."/>
            <person name="Pangilinan J."/>
            <person name="Johnson J."/>
            <person name="Barry K."/>
            <person name="LaButti K."/>
            <person name="Ng V."/>
            <person name="Ahrendt S."/>
            <person name="Min B."/>
            <person name="Choi I.G."/>
            <person name="Park H."/>
            <person name="Plett J.M."/>
            <person name="Magnuson J."/>
            <person name="Spatafora J.W."/>
            <person name="Nagy L.G."/>
            <person name="Henrissat B."/>
            <person name="Grigoriev I.V."/>
            <person name="Yang Z.L."/>
            <person name="Xu J."/>
            <person name="Martin F.M."/>
        </authorList>
    </citation>
    <scope>NUCLEOTIDE SEQUENCE</scope>
    <source>
        <strain evidence="1">ATCC 28755</strain>
    </source>
</reference>
<feature type="non-terminal residue" evidence="1">
    <location>
        <position position="422"/>
    </location>
</feature>
<keyword evidence="2" id="KW-1185">Reference proteome</keyword>
<dbReference type="Proteomes" id="UP000790377">
    <property type="component" value="Unassembled WGS sequence"/>
</dbReference>
<dbReference type="EMBL" id="MU269531">
    <property type="protein sequence ID" value="KAH7902794.1"/>
    <property type="molecule type" value="Genomic_DNA"/>
</dbReference>
<evidence type="ECO:0000313" key="2">
    <source>
        <dbReference type="Proteomes" id="UP000790377"/>
    </source>
</evidence>
<accession>A0ACB7ZQ37</accession>
<sequence length="422" mass="47793">MTQPEVVHFGDGHFRRVIYGLGPYIADYEEQVVLSAIVRNWCPKCLSLRTDLDGEALLRCREHTETVVHELPPETLWDEYGIISDVVPFTNDFPRADIHSLISPDLLHQLIKGTFKDHLVDWVERYLKLRYGNKRAAEIMSDIDRRIAAVSSFTNLRRFPEGRGFKQWTGDDSKALMKVYLPAIEGHVPTDVIRTFRAFLEFCYLVRRNIITEETLAQIQDALDRFHLYRAIFTTTKTVFTFSLPRQHSMTHYPLMIRLFAAPNGLCSSITESKHIKAVKEPWRRSNRNHPLGQILKTNQRLDKLAASRADFGKRGMLKGTCLSAVLAAIATIAQVADGNPNEPIPAQVANAEPQDEPPALDYEEGEPIDGPTAPTEIELAKTPQHTRAGTVAALAKEISVPALKCLIRRFLFSQLYPNDPR</sequence>
<gene>
    <name evidence="1" type="ORF">BJ138DRAFT_277426</name>
</gene>
<name>A0ACB7ZQ37_9AGAM</name>
<organism evidence="1 2">
    <name type="scientific">Hygrophoropsis aurantiaca</name>
    <dbReference type="NCBI Taxonomy" id="72124"/>
    <lineage>
        <taxon>Eukaryota</taxon>
        <taxon>Fungi</taxon>
        <taxon>Dikarya</taxon>
        <taxon>Basidiomycota</taxon>
        <taxon>Agaricomycotina</taxon>
        <taxon>Agaricomycetes</taxon>
        <taxon>Agaricomycetidae</taxon>
        <taxon>Boletales</taxon>
        <taxon>Coniophorineae</taxon>
        <taxon>Hygrophoropsidaceae</taxon>
        <taxon>Hygrophoropsis</taxon>
    </lineage>
</organism>
<proteinExistence type="predicted"/>
<evidence type="ECO:0000313" key="1">
    <source>
        <dbReference type="EMBL" id="KAH7902794.1"/>
    </source>
</evidence>